<dbReference type="InterPro" id="IPR002110">
    <property type="entry name" value="Ankyrin_rpt"/>
</dbReference>
<evidence type="ECO:0000256" key="1">
    <source>
        <dbReference type="ARBA" id="ARBA00022737"/>
    </source>
</evidence>
<organism evidence="4 5">
    <name type="scientific">Globisporangium ultimum (strain ATCC 200006 / CBS 805.95 / DAOM BR144)</name>
    <name type="common">Pythium ultimum</name>
    <dbReference type="NCBI Taxonomy" id="431595"/>
    <lineage>
        <taxon>Eukaryota</taxon>
        <taxon>Sar</taxon>
        <taxon>Stramenopiles</taxon>
        <taxon>Oomycota</taxon>
        <taxon>Peronosporomycetes</taxon>
        <taxon>Pythiales</taxon>
        <taxon>Pythiaceae</taxon>
        <taxon>Globisporangium</taxon>
    </lineage>
</organism>
<reference evidence="5" key="2">
    <citation type="submission" date="2010-04" db="EMBL/GenBank/DDBJ databases">
        <authorList>
            <person name="Buell R."/>
            <person name="Hamilton J."/>
            <person name="Hostetler J."/>
        </authorList>
    </citation>
    <scope>NUCLEOTIDE SEQUENCE [LARGE SCALE GENOMIC DNA]</scope>
    <source>
        <strain evidence="5">DAOM:BR144</strain>
    </source>
</reference>
<dbReference type="SMART" id="SM00248">
    <property type="entry name" value="ANK"/>
    <property type="match status" value="3"/>
</dbReference>
<dbReference type="EnsemblProtists" id="PYU1_T005902">
    <property type="protein sequence ID" value="PYU1_T005902"/>
    <property type="gene ID" value="PYU1_G005890"/>
</dbReference>
<dbReference type="PANTHER" id="PTHR24198">
    <property type="entry name" value="ANKYRIN REPEAT AND PROTEIN KINASE DOMAIN-CONTAINING PROTEIN"/>
    <property type="match status" value="1"/>
</dbReference>
<dbReference type="InterPro" id="IPR036770">
    <property type="entry name" value="Ankyrin_rpt-contain_sf"/>
</dbReference>
<dbReference type="PANTHER" id="PTHR24198:SF165">
    <property type="entry name" value="ANKYRIN REPEAT-CONTAINING PROTEIN-RELATED"/>
    <property type="match status" value="1"/>
</dbReference>
<accession>K3WLR0</accession>
<dbReference type="STRING" id="431595.K3WLR0"/>
<reference evidence="5" key="1">
    <citation type="journal article" date="2010" name="Genome Biol.">
        <title>Genome sequence of the necrotrophic plant pathogen Pythium ultimum reveals original pathogenicity mechanisms and effector repertoire.</title>
        <authorList>
            <person name="Levesque C.A."/>
            <person name="Brouwer H."/>
            <person name="Cano L."/>
            <person name="Hamilton J.P."/>
            <person name="Holt C."/>
            <person name="Huitema E."/>
            <person name="Raffaele S."/>
            <person name="Robideau G.P."/>
            <person name="Thines M."/>
            <person name="Win J."/>
            <person name="Zerillo M.M."/>
            <person name="Beakes G.W."/>
            <person name="Boore J.L."/>
            <person name="Busam D."/>
            <person name="Dumas B."/>
            <person name="Ferriera S."/>
            <person name="Fuerstenberg S.I."/>
            <person name="Gachon C.M."/>
            <person name="Gaulin E."/>
            <person name="Govers F."/>
            <person name="Grenville-Briggs L."/>
            <person name="Horner N."/>
            <person name="Hostetler J."/>
            <person name="Jiang R.H."/>
            <person name="Johnson J."/>
            <person name="Krajaejun T."/>
            <person name="Lin H."/>
            <person name="Meijer H.J."/>
            <person name="Moore B."/>
            <person name="Morris P."/>
            <person name="Phuntmart V."/>
            <person name="Puiu D."/>
            <person name="Shetty J."/>
            <person name="Stajich J.E."/>
            <person name="Tripathy S."/>
            <person name="Wawra S."/>
            <person name="van West P."/>
            <person name="Whitty B.R."/>
            <person name="Coutinho P.M."/>
            <person name="Henrissat B."/>
            <person name="Martin F."/>
            <person name="Thomas P.D."/>
            <person name="Tyler B.M."/>
            <person name="De Vries R.P."/>
            <person name="Kamoun S."/>
            <person name="Yandell M."/>
            <person name="Tisserat N."/>
            <person name="Buell C.R."/>
        </authorList>
    </citation>
    <scope>NUCLEOTIDE SEQUENCE</scope>
    <source>
        <strain evidence="5">DAOM:BR144</strain>
    </source>
</reference>
<sequence>MLVQRGAAINRGDLLPSIIAIYRSQFKTAEYLISQGASVSKRTNQGPPRYRILPQGRFKDMVEHLVNHCAFDKVDEHGQTLLCYAAHKDDVKLIKYILERGAKVDGKSQDGRTPFLYAMENRSKAAAALLLKCGACIDARDAAGNTALFAAVDSRSLERSACVKEFQWLVTRGASSTTT</sequence>
<dbReference type="AlphaFoldDB" id="K3WLR0"/>
<dbReference type="Proteomes" id="UP000019132">
    <property type="component" value="Unassembled WGS sequence"/>
</dbReference>
<evidence type="ECO:0000256" key="2">
    <source>
        <dbReference type="ARBA" id="ARBA00023043"/>
    </source>
</evidence>
<proteinExistence type="predicted"/>
<feature type="repeat" description="ANK" evidence="3">
    <location>
        <begin position="77"/>
        <end position="109"/>
    </location>
</feature>
<keyword evidence="1" id="KW-0677">Repeat</keyword>
<dbReference type="HOGENOM" id="CLU_1506347_0_0_1"/>
<dbReference type="eggNOG" id="KOG4177">
    <property type="taxonomic scope" value="Eukaryota"/>
</dbReference>
<dbReference type="SUPFAM" id="SSF48403">
    <property type="entry name" value="Ankyrin repeat"/>
    <property type="match status" value="1"/>
</dbReference>
<dbReference type="VEuPathDB" id="FungiDB:PYU1_G005890"/>
<dbReference type="Pfam" id="PF12796">
    <property type="entry name" value="Ank_2"/>
    <property type="match status" value="1"/>
</dbReference>
<keyword evidence="5" id="KW-1185">Reference proteome</keyword>
<dbReference type="PROSITE" id="PS50088">
    <property type="entry name" value="ANK_REPEAT"/>
    <property type="match status" value="2"/>
</dbReference>
<dbReference type="EMBL" id="GL376573">
    <property type="status" value="NOT_ANNOTATED_CDS"/>
    <property type="molecule type" value="Genomic_DNA"/>
</dbReference>
<feature type="repeat" description="ANK" evidence="3">
    <location>
        <begin position="110"/>
        <end position="142"/>
    </location>
</feature>
<dbReference type="OMA" id="ASDITHK"/>
<dbReference type="Gene3D" id="1.25.40.20">
    <property type="entry name" value="Ankyrin repeat-containing domain"/>
    <property type="match status" value="1"/>
</dbReference>
<protein>
    <submittedName>
        <fullName evidence="4">Uncharacterized protein</fullName>
    </submittedName>
</protein>
<name>K3WLR0_GLOUD</name>
<dbReference type="InParanoid" id="K3WLR0"/>
<reference evidence="4" key="3">
    <citation type="submission" date="2015-02" db="UniProtKB">
        <authorList>
            <consortium name="EnsemblProtists"/>
        </authorList>
    </citation>
    <scope>IDENTIFICATION</scope>
    <source>
        <strain evidence="4">DAOM BR144</strain>
    </source>
</reference>
<dbReference type="PROSITE" id="PS50297">
    <property type="entry name" value="ANK_REP_REGION"/>
    <property type="match status" value="1"/>
</dbReference>
<keyword evidence="2 3" id="KW-0040">ANK repeat</keyword>
<evidence type="ECO:0000313" key="4">
    <source>
        <dbReference type="EnsemblProtists" id="PYU1_T005902"/>
    </source>
</evidence>
<evidence type="ECO:0000256" key="3">
    <source>
        <dbReference type="PROSITE-ProRule" id="PRU00023"/>
    </source>
</evidence>
<evidence type="ECO:0000313" key="5">
    <source>
        <dbReference type="Proteomes" id="UP000019132"/>
    </source>
</evidence>